<keyword evidence="2" id="KW-1185">Reference proteome</keyword>
<dbReference type="RefSeq" id="WP_100990574.1">
    <property type="nucleotide sequence ID" value="NZ_CP025096.1"/>
</dbReference>
<dbReference type="EMBL" id="CP025096">
    <property type="protein sequence ID" value="AUD04509.1"/>
    <property type="molecule type" value="Genomic_DNA"/>
</dbReference>
<accession>A0A2K8Z3V3</accession>
<gene>
    <name evidence="1" type="ORF">CWM47_23280</name>
</gene>
<organism evidence="1 2">
    <name type="scientific">Spirosoma pollinicola</name>
    <dbReference type="NCBI Taxonomy" id="2057025"/>
    <lineage>
        <taxon>Bacteria</taxon>
        <taxon>Pseudomonadati</taxon>
        <taxon>Bacteroidota</taxon>
        <taxon>Cytophagia</taxon>
        <taxon>Cytophagales</taxon>
        <taxon>Cytophagaceae</taxon>
        <taxon>Spirosoma</taxon>
    </lineage>
</organism>
<name>A0A2K8Z3V3_9BACT</name>
<dbReference type="AlphaFoldDB" id="A0A2K8Z3V3"/>
<dbReference type="Proteomes" id="UP000232883">
    <property type="component" value="Chromosome"/>
</dbReference>
<evidence type="ECO:0008006" key="3">
    <source>
        <dbReference type="Google" id="ProtNLM"/>
    </source>
</evidence>
<dbReference type="OrthoDB" id="957743at2"/>
<reference evidence="1 2" key="1">
    <citation type="submission" date="2017-11" db="EMBL/GenBank/DDBJ databases">
        <title>Taxonomic description and genome sequences of Spirosoma HA7 sp. nov., isolated from pollen microhabitat of Corylus avellana.</title>
        <authorList>
            <person name="Ambika Manirajan B."/>
            <person name="Suarez C."/>
            <person name="Ratering S."/>
            <person name="Geissler-Plaum R."/>
            <person name="Cardinale M."/>
            <person name="Sylvia S."/>
        </authorList>
    </citation>
    <scope>NUCLEOTIDE SEQUENCE [LARGE SCALE GENOMIC DNA]</scope>
    <source>
        <strain evidence="1 2">HA7</strain>
    </source>
</reference>
<sequence length="147" mass="15949">MKIRYALLVLITVIIAACSKKNDIAPSDPATQVAGTYEMSTLRYDSAGVSIYNLALPITGAAAVSGAITVRRDSATVVYTTYTIKQTGFSDFNDTFGQLKLKGTTSPYDIYYGANKIGSTDGKTFTIDYSYTDQGITYREVYAGQKK</sequence>
<dbReference type="KEGG" id="spir:CWM47_23280"/>
<proteinExistence type="predicted"/>
<dbReference type="PROSITE" id="PS51257">
    <property type="entry name" value="PROKAR_LIPOPROTEIN"/>
    <property type="match status" value="1"/>
</dbReference>
<evidence type="ECO:0000313" key="2">
    <source>
        <dbReference type="Proteomes" id="UP000232883"/>
    </source>
</evidence>
<evidence type="ECO:0000313" key="1">
    <source>
        <dbReference type="EMBL" id="AUD04509.1"/>
    </source>
</evidence>
<protein>
    <recommendedName>
        <fullName evidence="3">Lipocalin-like domain-containing protein</fullName>
    </recommendedName>
</protein>